<dbReference type="Gene3D" id="2.20.140.10">
    <property type="entry name" value="WGR domain"/>
    <property type="match status" value="1"/>
</dbReference>
<dbReference type="Pfam" id="PF09234">
    <property type="entry name" value="DUF1963"/>
    <property type="match status" value="1"/>
</dbReference>
<dbReference type="InterPro" id="IPR049809">
    <property type="entry name" value="YehF/YfeS-like_WGR"/>
</dbReference>
<dbReference type="EMBL" id="CP003642">
    <property type="protein sequence ID" value="AFZ25076.1"/>
    <property type="molecule type" value="Genomic_DNA"/>
</dbReference>
<dbReference type="OrthoDB" id="571198at2"/>
<dbReference type="SMART" id="SM00773">
    <property type="entry name" value="WGR"/>
    <property type="match status" value="1"/>
</dbReference>
<name>K9WZ65_9NOST</name>
<dbReference type="InterPro" id="IPR008893">
    <property type="entry name" value="WGR_domain"/>
</dbReference>
<dbReference type="SUPFAM" id="SSF103032">
    <property type="entry name" value="Hypothetical protein YwqG"/>
    <property type="match status" value="1"/>
</dbReference>
<dbReference type="Pfam" id="PF05406">
    <property type="entry name" value="WGR"/>
    <property type="match status" value="1"/>
</dbReference>
<dbReference type="Proteomes" id="UP000010475">
    <property type="component" value="Chromosome"/>
</dbReference>
<dbReference type="PROSITE" id="PS51977">
    <property type="entry name" value="WGR"/>
    <property type="match status" value="1"/>
</dbReference>
<dbReference type="KEGG" id="csg:Cylst_2883"/>
<proteinExistence type="predicted"/>
<gene>
    <name evidence="2" type="ORF">Cylst_2883</name>
</gene>
<protein>
    <recommendedName>
        <fullName evidence="1">WGR domain-containing protein</fullName>
    </recommendedName>
</protein>
<dbReference type="InterPro" id="IPR036930">
    <property type="entry name" value="WGR_dom_sf"/>
</dbReference>
<evidence type="ECO:0000259" key="1">
    <source>
        <dbReference type="PROSITE" id="PS51977"/>
    </source>
</evidence>
<dbReference type="SUPFAM" id="SSF142921">
    <property type="entry name" value="WGR domain-like"/>
    <property type="match status" value="1"/>
</dbReference>
<sequence length="424" mass="47785">MLLFKQRLLTFNTGIKCLISLEGCIVNLTTFIPQREVEDFETHKLNDQAEAENLYLAIIRNYESICSSSIEEIPITPPITETLLTQRIYLEFSDSKSHKFYEVVVKGTEVTINYGRIGAQGQFSTNTYSTVEKARLAASKKVNEKLKKGYVQTVKNKRNLLEHKDLDISQFIHPAWKPIVREGDDSLLSSKFGGRPWLAENESWPTCPCCGESSMQLFFQLNLSELPEPVKSEYGTGLIQMFHCLPGDCEGILKPAQVYYGRTAYPIPNVLIRMISATSEAAIPPLPMIYGEKYGVNFPAKTIIAWQEVADYPELEDLVALVYGWDQLGNETLEDEVIERLGFEDLDDFCDSITPLEGDKLGGYPVWVQGMECPGCPICQEPMRQVFQLASQDNLPYSFGDLGTGHVLQCKSHQHEFAFVWACG</sequence>
<evidence type="ECO:0000313" key="3">
    <source>
        <dbReference type="Proteomes" id="UP000010475"/>
    </source>
</evidence>
<accession>K9WZ65</accession>
<dbReference type="InterPro" id="IPR015315">
    <property type="entry name" value="DUF1963"/>
</dbReference>
<evidence type="ECO:0000313" key="2">
    <source>
        <dbReference type="EMBL" id="AFZ25076.1"/>
    </source>
</evidence>
<dbReference type="Gene3D" id="2.30.320.10">
    <property type="entry name" value="YwqG-like"/>
    <property type="match status" value="1"/>
</dbReference>
<feature type="domain" description="WGR" evidence="1">
    <location>
        <begin position="85"/>
        <end position="165"/>
    </location>
</feature>
<dbReference type="eggNOG" id="COG3831">
    <property type="taxonomic scope" value="Bacteria"/>
</dbReference>
<dbReference type="CDD" id="cd07996">
    <property type="entry name" value="WGR_MMR_like"/>
    <property type="match status" value="1"/>
</dbReference>
<dbReference type="InterPro" id="IPR035948">
    <property type="entry name" value="YwqG-like_sf"/>
</dbReference>
<reference evidence="2 3" key="1">
    <citation type="submission" date="2012-06" db="EMBL/GenBank/DDBJ databases">
        <title>Finished chromosome of genome of Cylindrospermum stagnale PCC 7417.</title>
        <authorList>
            <consortium name="US DOE Joint Genome Institute"/>
            <person name="Gugger M."/>
            <person name="Coursin T."/>
            <person name="Rippka R."/>
            <person name="Tandeau De Marsac N."/>
            <person name="Huntemann M."/>
            <person name="Wei C.-L."/>
            <person name="Han J."/>
            <person name="Detter J.C."/>
            <person name="Han C."/>
            <person name="Tapia R."/>
            <person name="Chen A."/>
            <person name="Kyrpides N."/>
            <person name="Mavromatis K."/>
            <person name="Markowitz V."/>
            <person name="Szeto E."/>
            <person name="Ivanova N."/>
            <person name="Pagani I."/>
            <person name="Pati A."/>
            <person name="Goodwin L."/>
            <person name="Nordberg H.P."/>
            <person name="Cantor M.N."/>
            <person name="Hua S.X."/>
            <person name="Woyke T."/>
            <person name="Kerfeld C.A."/>
        </authorList>
    </citation>
    <scope>NUCLEOTIDE SEQUENCE [LARGE SCALE GENOMIC DNA]</scope>
    <source>
        <strain evidence="2 3">PCC 7417</strain>
    </source>
</reference>
<organism evidence="2 3">
    <name type="scientific">Cylindrospermum stagnale PCC 7417</name>
    <dbReference type="NCBI Taxonomy" id="56107"/>
    <lineage>
        <taxon>Bacteria</taxon>
        <taxon>Bacillati</taxon>
        <taxon>Cyanobacteriota</taxon>
        <taxon>Cyanophyceae</taxon>
        <taxon>Nostocales</taxon>
        <taxon>Nostocaceae</taxon>
        <taxon>Cylindrospermum</taxon>
    </lineage>
</organism>
<dbReference type="PANTHER" id="PTHR36436">
    <property type="entry name" value="SLL5081 PROTEIN"/>
    <property type="match status" value="1"/>
</dbReference>
<dbReference type="PANTHER" id="PTHR36436:SF6">
    <property type="entry name" value="SLL5081 PROTEIN"/>
    <property type="match status" value="1"/>
</dbReference>
<dbReference type="AlphaFoldDB" id="K9WZ65"/>
<dbReference type="HOGENOM" id="CLU_646623_0_0_3"/>
<dbReference type="RefSeq" id="WP_015208329.1">
    <property type="nucleotide sequence ID" value="NC_019757.1"/>
</dbReference>
<keyword evidence="3" id="KW-1185">Reference proteome</keyword>
<dbReference type="PATRIC" id="fig|56107.3.peg.3192"/>